<feature type="transmembrane region" description="Helical" evidence="6">
    <location>
        <begin position="284"/>
        <end position="303"/>
    </location>
</feature>
<feature type="transmembrane region" description="Helical" evidence="6">
    <location>
        <begin position="201"/>
        <end position="220"/>
    </location>
</feature>
<evidence type="ECO:0000256" key="4">
    <source>
        <dbReference type="ARBA" id="ARBA00022989"/>
    </source>
</evidence>
<dbReference type="AlphaFoldDB" id="A0A7C4D558"/>
<reference evidence="8" key="1">
    <citation type="journal article" date="2020" name="mSystems">
        <title>Genome- and Community-Level Interaction Insights into Carbon Utilization and Element Cycling Functions of Hydrothermarchaeota in Hydrothermal Sediment.</title>
        <authorList>
            <person name="Zhou Z."/>
            <person name="Liu Y."/>
            <person name="Xu W."/>
            <person name="Pan J."/>
            <person name="Luo Z.H."/>
            <person name="Li M."/>
        </authorList>
    </citation>
    <scope>NUCLEOTIDE SEQUENCE</scope>
    <source>
        <strain evidence="8">SpSt-649</strain>
    </source>
</reference>
<keyword evidence="3 6" id="KW-0812">Transmembrane</keyword>
<evidence type="ECO:0000313" key="8">
    <source>
        <dbReference type="EMBL" id="HGM46477.1"/>
    </source>
</evidence>
<evidence type="ECO:0000256" key="1">
    <source>
        <dbReference type="ARBA" id="ARBA00004141"/>
    </source>
</evidence>
<comment type="subcellular location">
    <subcellularLocation>
        <location evidence="1">Membrane</location>
        <topology evidence="1">Multi-pass membrane protein</topology>
    </subcellularLocation>
</comment>
<feature type="transmembrane region" description="Helical" evidence="6">
    <location>
        <begin position="254"/>
        <end position="272"/>
    </location>
</feature>
<evidence type="ECO:0000256" key="3">
    <source>
        <dbReference type="ARBA" id="ARBA00022692"/>
    </source>
</evidence>
<comment type="caution">
    <text evidence="8">The sequence shown here is derived from an EMBL/GenBank/DDBJ whole genome shotgun (WGS) entry which is preliminary data.</text>
</comment>
<keyword evidence="4 6" id="KW-1133">Transmembrane helix</keyword>
<feature type="domain" description="Citrate transporter-like" evidence="7">
    <location>
        <begin position="55"/>
        <end position="346"/>
    </location>
</feature>
<dbReference type="PANTHER" id="PTHR43568">
    <property type="entry name" value="P PROTEIN"/>
    <property type="match status" value="1"/>
</dbReference>
<feature type="transmembrane region" description="Helical" evidence="6">
    <location>
        <begin position="397"/>
        <end position="425"/>
    </location>
</feature>
<evidence type="ECO:0000256" key="5">
    <source>
        <dbReference type="ARBA" id="ARBA00023136"/>
    </source>
</evidence>
<dbReference type="PANTHER" id="PTHR43568:SF1">
    <property type="entry name" value="P PROTEIN"/>
    <property type="match status" value="1"/>
</dbReference>
<dbReference type="EMBL" id="DTBQ01000053">
    <property type="protein sequence ID" value="HGM46477.1"/>
    <property type="molecule type" value="Genomic_DNA"/>
</dbReference>
<dbReference type="InterPro" id="IPR004680">
    <property type="entry name" value="Cit_transptr-like_dom"/>
</dbReference>
<accession>A0A7C4D558</accession>
<protein>
    <recommendedName>
        <fullName evidence="7">Citrate transporter-like domain-containing protein</fullName>
    </recommendedName>
</protein>
<feature type="transmembrane region" description="Helical" evidence="6">
    <location>
        <begin position="119"/>
        <end position="151"/>
    </location>
</feature>
<feature type="transmembrane region" description="Helical" evidence="6">
    <location>
        <begin position="163"/>
        <end position="181"/>
    </location>
</feature>
<dbReference type="Pfam" id="PF03600">
    <property type="entry name" value="CitMHS"/>
    <property type="match status" value="1"/>
</dbReference>
<name>A0A7C4D558_THEPE</name>
<proteinExistence type="predicted"/>
<dbReference type="InterPro" id="IPR051475">
    <property type="entry name" value="Diverse_Ion_Transporter"/>
</dbReference>
<feature type="transmembrane region" description="Helical" evidence="6">
    <location>
        <begin position="437"/>
        <end position="460"/>
    </location>
</feature>
<dbReference type="GO" id="GO:0016020">
    <property type="term" value="C:membrane"/>
    <property type="evidence" value="ECO:0007669"/>
    <property type="project" value="UniProtKB-SubCell"/>
</dbReference>
<evidence type="ECO:0000256" key="2">
    <source>
        <dbReference type="ARBA" id="ARBA00022448"/>
    </source>
</evidence>
<feature type="transmembrane region" description="Helical" evidence="6">
    <location>
        <begin position="315"/>
        <end position="334"/>
    </location>
</feature>
<gene>
    <name evidence="8" type="ORF">ENU21_01820</name>
</gene>
<evidence type="ECO:0000259" key="7">
    <source>
        <dbReference type="Pfam" id="PF03600"/>
    </source>
</evidence>
<sequence length="466" mass="51013">MESPERFRIRVILTLLLGLATAVMASLLELSAPKVISLAVFLTMIYATLLLWSFRLVFTFFGIFALTTLGVLDIPHLVKFAHLDVILFLIAMMTFIGFLEEDGFFDLVVSKIVGITRASYKVMFLVLIFLSAFLAALVDEVTSILIMASLALSVTEKMRVNPFPLLISIIFATNIGSSMTVVGNPVGVMIAFSAGLTFMDFLRWATPISLIAVMLSAALLRLQFKMHIEEGDARVRTLISEWQEPSTRIGQKRFLLDGLLFATTMVALALHHPLEELLGLEKNTLLLAIPMLASGLVLLLDPAKGFEAFEKRVEWRTIIFFLLLFASVGTLEYVGLVEDFSAGIAGIAGHSLESLIATLVPLASLMSATLDNVLAVAILVPVVRDLSAYGVPQYPLWWIALFTACYSANFTPVGSTANIVAVGLLERRGYRISFAEWLKASVPVTLATLALSTLLVYVQIPLMPTS</sequence>
<feature type="transmembrane region" description="Helical" evidence="6">
    <location>
        <begin position="80"/>
        <end position="99"/>
    </location>
</feature>
<evidence type="ECO:0000256" key="6">
    <source>
        <dbReference type="SAM" id="Phobius"/>
    </source>
</evidence>
<organism evidence="8">
    <name type="scientific">Thermofilum pendens</name>
    <dbReference type="NCBI Taxonomy" id="2269"/>
    <lineage>
        <taxon>Archaea</taxon>
        <taxon>Thermoproteota</taxon>
        <taxon>Thermoprotei</taxon>
        <taxon>Thermofilales</taxon>
        <taxon>Thermofilaceae</taxon>
        <taxon>Thermofilum</taxon>
    </lineage>
</organism>
<dbReference type="GO" id="GO:0055085">
    <property type="term" value="P:transmembrane transport"/>
    <property type="evidence" value="ECO:0007669"/>
    <property type="project" value="InterPro"/>
</dbReference>
<feature type="transmembrane region" description="Helical" evidence="6">
    <location>
        <begin position="35"/>
        <end position="68"/>
    </location>
</feature>
<keyword evidence="5 6" id="KW-0472">Membrane</keyword>
<keyword evidence="2" id="KW-0813">Transport</keyword>